<evidence type="ECO:0000313" key="1">
    <source>
        <dbReference type="EMBL" id="ANY67288.1"/>
    </source>
</evidence>
<dbReference type="RefSeq" id="WP_099518498.1">
    <property type="nucleotide sequence ID" value="NZ_CP016808.1"/>
</dbReference>
<dbReference type="AlphaFoldDB" id="A0A1B2DHU9"/>
<reference evidence="1" key="1">
    <citation type="submission" date="2016-08" db="EMBL/GenBank/DDBJ databases">
        <title>Complete Genome Seqeunce of Paenibacillus sp. BIHB 4019 from tea rhizoplane.</title>
        <authorList>
            <person name="Thakur R."/>
            <person name="Swarnkar M.K."/>
            <person name="Gulati A."/>
        </authorList>
    </citation>
    <scope>NUCLEOTIDE SEQUENCE [LARGE SCALE GENOMIC DNA]</scope>
    <source>
        <strain evidence="1">BIHB4019</strain>
    </source>
</reference>
<name>A0A1B2DHU9_9BACL</name>
<accession>A0A1B2DHU9</accession>
<proteinExistence type="predicted"/>
<dbReference type="EMBL" id="CP016808">
    <property type="protein sequence ID" value="ANY67288.1"/>
    <property type="molecule type" value="Genomic_DNA"/>
</dbReference>
<protein>
    <submittedName>
        <fullName evidence="1">Uncharacterized protein</fullName>
    </submittedName>
</protein>
<organism evidence="1">
    <name type="scientific">Paenibacillus sp. BIHB 4019</name>
    <dbReference type="NCBI Taxonomy" id="1870819"/>
    <lineage>
        <taxon>Bacteria</taxon>
        <taxon>Bacillati</taxon>
        <taxon>Bacillota</taxon>
        <taxon>Bacilli</taxon>
        <taxon>Bacillales</taxon>
        <taxon>Paenibacillaceae</taxon>
        <taxon>Paenibacillus</taxon>
    </lineage>
</organism>
<gene>
    <name evidence="1" type="ORF">BBD42_13000</name>
</gene>
<sequence>MQCKHELEYKQCADCQAEDYVEMVNALPRYVIVCMRHRDMLFGGNAHLFWSLDSNGYTAALETAGLYTEEKAREIAAGTHGQEIPINIAELGLEQEFFRTAESGLKELSTLTIFNVHNPRNKEIIERNKRIYYSDSAG</sequence>